<reference evidence="1 2" key="1">
    <citation type="submission" date="2011-08" db="EMBL/GenBank/DDBJ databases">
        <authorList>
            <person name="Weinstock G."/>
            <person name="Sodergren E."/>
            <person name="Clifton S."/>
            <person name="Fulton L."/>
            <person name="Fulton B."/>
            <person name="Courtney L."/>
            <person name="Fronick C."/>
            <person name="Harrison M."/>
            <person name="Strong C."/>
            <person name="Farmer C."/>
            <person name="Delahaunty K."/>
            <person name="Markovic C."/>
            <person name="Hall O."/>
            <person name="Minx P."/>
            <person name="Tomlinson C."/>
            <person name="Mitreva M."/>
            <person name="Hou S."/>
            <person name="Chen J."/>
            <person name="Wollam A."/>
            <person name="Pepin K.H."/>
            <person name="Johnson M."/>
            <person name="Bhonagiri V."/>
            <person name="Zhang X."/>
            <person name="Suruliraj S."/>
            <person name="Warren W."/>
            <person name="Chinwalla A."/>
            <person name="Mardis E.R."/>
            <person name="Wilson R.K."/>
        </authorList>
    </citation>
    <scope>NUCLEOTIDE SEQUENCE [LARGE SCALE GENOMIC DNA]</scope>
    <source>
        <strain evidence="1 2">F0432</strain>
    </source>
</reference>
<dbReference type="STRING" id="797473.HMPREF9080_02509"/>
<evidence type="ECO:0000313" key="1">
    <source>
        <dbReference type="EMBL" id="EHM52135.1"/>
    </source>
</evidence>
<organism evidence="1 2">
    <name type="scientific">Cardiobacterium valvarum F0432</name>
    <dbReference type="NCBI Taxonomy" id="797473"/>
    <lineage>
        <taxon>Bacteria</taxon>
        <taxon>Pseudomonadati</taxon>
        <taxon>Pseudomonadota</taxon>
        <taxon>Gammaproteobacteria</taxon>
        <taxon>Cardiobacteriales</taxon>
        <taxon>Cardiobacteriaceae</taxon>
        <taxon>Cardiobacterium</taxon>
    </lineage>
</organism>
<proteinExistence type="predicted"/>
<comment type="caution">
    <text evidence="1">The sequence shown here is derived from an EMBL/GenBank/DDBJ whole genome shotgun (WGS) entry which is preliminary data.</text>
</comment>
<dbReference type="HOGENOM" id="CLU_2583265_0_0_6"/>
<evidence type="ECO:0000313" key="2">
    <source>
        <dbReference type="Proteomes" id="UP000004750"/>
    </source>
</evidence>
<dbReference type="Proteomes" id="UP000004750">
    <property type="component" value="Unassembled WGS sequence"/>
</dbReference>
<dbReference type="EMBL" id="AGCM01000146">
    <property type="protein sequence ID" value="EHM52135.1"/>
    <property type="molecule type" value="Genomic_DNA"/>
</dbReference>
<accession>G9ZI99</accession>
<sequence>MPGLPPSEVNARFSFRPSATFPRKRGGCWVCHQAAKILGSSSGIDIGFMANEVNAGFLFPPSGLRPPSPASGGRDFFRNA</sequence>
<protein>
    <submittedName>
        <fullName evidence="1">Uncharacterized protein</fullName>
    </submittedName>
</protein>
<name>G9ZI99_9GAMM</name>
<dbReference type="AlphaFoldDB" id="G9ZI99"/>
<gene>
    <name evidence="1" type="ORF">HMPREF9080_02509</name>
</gene>